<comment type="caution">
    <text evidence="2">The sequence shown here is derived from an EMBL/GenBank/DDBJ whole genome shotgun (WGS) entry which is preliminary data.</text>
</comment>
<dbReference type="AlphaFoldDB" id="A0A0W0XWX5"/>
<proteinExistence type="predicted"/>
<keyword evidence="1" id="KW-0732">Signal</keyword>
<gene>
    <name evidence="2" type="ORF">Lrub_1417</name>
</gene>
<dbReference type="Proteomes" id="UP000054608">
    <property type="component" value="Unassembled WGS sequence"/>
</dbReference>
<dbReference type="EMBL" id="LNYT01000007">
    <property type="protein sequence ID" value="KTD49066.1"/>
    <property type="molecule type" value="Genomic_DNA"/>
</dbReference>
<evidence type="ECO:0008006" key="4">
    <source>
        <dbReference type="Google" id="ProtNLM"/>
    </source>
</evidence>
<organism evidence="2 3">
    <name type="scientific">Legionella rubrilucens</name>
    <dbReference type="NCBI Taxonomy" id="458"/>
    <lineage>
        <taxon>Bacteria</taxon>
        <taxon>Pseudomonadati</taxon>
        <taxon>Pseudomonadota</taxon>
        <taxon>Gammaproteobacteria</taxon>
        <taxon>Legionellales</taxon>
        <taxon>Legionellaceae</taxon>
        <taxon>Legionella</taxon>
    </lineage>
</organism>
<evidence type="ECO:0000313" key="2">
    <source>
        <dbReference type="EMBL" id="KTD49066.1"/>
    </source>
</evidence>
<dbReference type="PATRIC" id="fig|458.5.peg.1465"/>
<dbReference type="RefSeq" id="WP_058531480.1">
    <property type="nucleotide sequence ID" value="NZ_CAAAIN010000006.1"/>
</dbReference>
<accession>A0A0W0XWX5</accession>
<keyword evidence="3" id="KW-1185">Reference proteome</keyword>
<evidence type="ECO:0000313" key="3">
    <source>
        <dbReference type="Proteomes" id="UP000054608"/>
    </source>
</evidence>
<reference evidence="2 3" key="1">
    <citation type="submission" date="2015-11" db="EMBL/GenBank/DDBJ databases">
        <title>Genomic analysis of 38 Legionella species identifies large and diverse effector repertoires.</title>
        <authorList>
            <person name="Burstein D."/>
            <person name="Amaro F."/>
            <person name="Zusman T."/>
            <person name="Lifshitz Z."/>
            <person name="Cohen O."/>
            <person name="Gilbert J.A."/>
            <person name="Pupko T."/>
            <person name="Shuman H.A."/>
            <person name="Segal G."/>
        </authorList>
    </citation>
    <scope>NUCLEOTIDE SEQUENCE [LARGE SCALE GENOMIC DNA]</scope>
    <source>
        <strain evidence="2 3">WA-270A-C2</strain>
    </source>
</reference>
<dbReference type="STRING" id="458.Lrub_1417"/>
<feature type="signal peptide" evidence="1">
    <location>
        <begin position="1"/>
        <end position="18"/>
    </location>
</feature>
<protein>
    <recommendedName>
        <fullName evidence="4">Outer membrane protein beta-barrel domain-containing protein</fullName>
    </recommendedName>
</protein>
<name>A0A0W0XWX5_9GAMM</name>
<dbReference type="OrthoDB" id="5636506at2"/>
<evidence type="ECO:0000256" key="1">
    <source>
        <dbReference type="SAM" id="SignalP"/>
    </source>
</evidence>
<feature type="chain" id="PRO_5006916992" description="Outer membrane protein beta-barrel domain-containing protein" evidence="1">
    <location>
        <begin position="19"/>
        <end position="219"/>
    </location>
</feature>
<sequence length="219" mass="23940">MKSKIGLALAIASTSAFAGTMGPVVASEKFFLIEGGLAFTHAFYKDNAVFAESFTPVTPAGFSINPNNFYPKNFWGGYMGLSFYFPSWLLNARYSLYESKEETNYTAGTVIELQPAKLAFTADKVWGNINQLSYGLGAGAVVETLNKGEARIHISADNPVSETFQGRTQINPLVEGFVMYRFANNFGAKFNLEYQIPVSRTFGDGDLNLSLGINYALPV</sequence>